<name>A0A3M6R1F7_9BURK</name>
<sequence length="185" mass="19969">MSQGGIGGNARERQNPTGQVDTATLDASTQSGRSPKANGVRGTQGGWPQQDAIDQPPFVSYQDLDNPNESHDDTLGNGRLGRPRDMRSETDQHSLNATTAQVRPESEGAGVDAGLDFTAQVLGNHEDAHHRWRAVIVEENAFGILELPVAAFFGAPLDFIHCDNLQQGRADRASVNRSSHSRAFQ</sequence>
<feature type="region of interest" description="Disordered" evidence="1">
    <location>
        <begin position="1"/>
        <end position="108"/>
    </location>
</feature>
<organism evidence="2 3">
    <name type="scientific">Vandammella animalimorsus</name>
    <dbReference type="NCBI Taxonomy" id="2029117"/>
    <lineage>
        <taxon>Bacteria</taxon>
        <taxon>Pseudomonadati</taxon>
        <taxon>Pseudomonadota</taxon>
        <taxon>Betaproteobacteria</taxon>
        <taxon>Burkholderiales</taxon>
        <taxon>Comamonadaceae</taxon>
        <taxon>Vandammella</taxon>
    </lineage>
</organism>
<reference evidence="2 3" key="1">
    <citation type="submission" date="2018-10" db="EMBL/GenBank/DDBJ databases">
        <title>Comamonadaceae CDC group NO-1 genome sequencing and assembly.</title>
        <authorList>
            <person name="Bernier A.-M."/>
            <person name="Bernard K."/>
        </authorList>
    </citation>
    <scope>NUCLEOTIDE SEQUENCE [LARGE SCALE GENOMIC DNA]</scope>
    <source>
        <strain evidence="2 3">NML180582</strain>
    </source>
</reference>
<dbReference type="Proteomes" id="UP000275180">
    <property type="component" value="Unassembled WGS sequence"/>
</dbReference>
<comment type="caution">
    <text evidence="2">The sequence shown here is derived from an EMBL/GenBank/DDBJ whole genome shotgun (WGS) entry which is preliminary data.</text>
</comment>
<dbReference type="EMBL" id="RDQJ01000036">
    <property type="protein sequence ID" value="RMX09041.1"/>
    <property type="molecule type" value="Genomic_DNA"/>
</dbReference>
<proteinExistence type="predicted"/>
<evidence type="ECO:0000313" key="2">
    <source>
        <dbReference type="EMBL" id="RMX09041.1"/>
    </source>
</evidence>
<gene>
    <name evidence="2" type="ORF">EBQ34_14215</name>
</gene>
<evidence type="ECO:0000256" key="1">
    <source>
        <dbReference type="SAM" id="MobiDB-lite"/>
    </source>
</evidence>
<dbReference type="AlphaFoldDB" id="A0A3M6R1F7"/>
<accession>A0A3M6R1F7</accession>
<protein>
    <submittedName>
        <fullName evidence="2">Uncharacterized protein</fullName>
    </submittedName>
</protein>
<feature type="compositionally biased region" description="Basic and acidic residues" evidence="1">
    <location>
        <begin position="82"/>
        <end position="92"/>
    </location>
</feature>
<feature type="compositionally biased region" description="Polar residues" evidence="1">
    <location>
        <begin position="15"/>
        <end position="33"/>
    </location>
</feature>
<evidence type="ECO:0000313" key="3">
    <source>
        <dbReference type="Proteomes" id="UP000275180"/>
    </source>
</evidence>